<keyword evidence="1" id="KW-0732">Signal</keyword>
<reference evidence="2 3" key="1">
    <citation type="submission" date="2019-03" db="EMBL/GenBank/DDBJ databases">
        <title>Draft Genome Sequence of Duganella callidus sp. nov., a Novel Duganella Species Isolated from Cultivated Soil.</title>
        <authorList>
            <person name="Raths R."/>
            <person name="Peta V."/>
            <person name="Bucking H."/>
        </authorList>
    </citation>
    <scope>NUCLEOTIDE SEQUENCE [LARGE SCALE GENOMIC DNA]</scope>
    <source>
        <strain evidence="2 3">DN04</strain>
    </source>
</reference>
<gene>
    <name evidence="2" type="ORF">E4L98_02870</name>
</gene>
<proteinExistence type="predicted"/>
<protein>
    <recommendedName>
        <fullName evidence="4">DUF5666 domain-containing protein</fullName>
    </recommendedName>
</protein>
<evidence type="ECO:0000313" key="2">
    <source>
        <dbReference type="EMBL" id="TFW30015.1"/>
    </source>
</evidence>
<sequence>MSARALIVASTLVAPVAYLALPATAQAQAPKAAPTNIRGSVVSFANNTVKVKTREGKTVDVTLAEGGRIAGVARAAVTDIKPGDFVGIASLAKADGGDGALEVLIFPPAMKGTGEGSYGWDLKPNSSMTNATVADAVKGVDGHTVTVSYHGKEKKITIGDGTPVVTLAPASTKDLVAGAIVFIPATKNDKGNFVAQQLVVGTNGVVPPM</sequence>
<feature type="signal peptide" evidence="1">
    <location>
        <begin position="1"/>
        <end position="27"/>
    </location>
</feature>
<evidence type="ECO:0000256" key="1">
    <source>
        <dbReference type="SAM" id="SignalP"/>
    </source>
</evidence>
<name>A0A4Y9SU81_9BURK</name>
<organism evidence="2 3">
    <name type="scientific">Duganella callida</name>
    <dbReference type="NCBI Taxonomy" id="2561932"/>
    <lineage>
        <taxon>Bacteria</taxon>
        <taxon>Pseudomonadati</taxon>
        <taxon>Pseudomonadota</taxon>
        <taxon>Betaproteobacteria</taxon>
        <taxon>Burkholderiales</taxon>
        <taxon>Oxalobacteraceae</taxon>
        <taxon>Telluria group</taxon>
        <taxon>Duganella</taxon>
    </lineage>
</organism>
<accession>A0A4Y9SU81</accession>
<evidence type="ECO:0008006" key="4">
    <source>
        <dbReference type="Google" id="ProtNLM"/>
    </source>
</evidence>
<dbReference type="EMBL" id="SPVG01000027">
    <property type="protein sequence ID" value="TFW30015.1"/>
    <property type="molecule type" value="Genomic_DNA"/>
</dbReference>
<dbReference type="AlphaFoldDB" id="A0A4Y9SU81"/>
<evidence type="ECO:0000313" key="3">
    <source>
        <dbReference type="Proteomes" id="UP000297729"/>
    </source>
</evidence>
<dbReference type="Proteomes" id="UP000297729">
    <property type="component" value="Unassembled WGS sequence"/>
</dbReference>
<keyword evidence="3" id="KW-1185">Reference proteome</keyword>
<feature type="chain" id="PRO_5021500056" description="DUF5666 domain-containing protein" evidence="1">
    <location>
        <begin position="28"/>
        <end position="209"/>
    </location>
</feature>
<dbReference type="OrthoDB" id="7068047at2"/>
<comment type="caution">
    <text evidence="2">The sequence shown here is derived from an EMBL/GenBank/DDBJ whole genome shotgun (WGS) entry which is preliminary data.</text>
</comment>